<dbReference type="SUPFAM" id="SSF54427">
    <property type="entry name" value="NTF2-like"/>
    <property type="match status" value="1"/>
</dbReference>
<organism evidence="3 4">
    <name type="scientific">Paracidovorax wautersii</name>
    <dbReference type="NCBI Taxonomy" id="1177982"/>
    <lineage>
        <taxon>Bacteria</taxon>
        <taxon>Pseudomonadati</taxon>
        <taxon>Pseudomonadota</taxon>
        <taxon>Betaproteobacteria</taxon>
        <taxon>Burkholderiales</taxon>
        <taxon>Comamonadaceae</taxon>
        <taxon>Paracidovorax</taxon>
    </lineage>
</organism>
<name>A0ABU1IFR6_9BURK</name>
<dbReference type="Gene3D" id="3.10.450.50">
    <property type="match status" value="1"/>
</dbReference>
<comment type="caution">
    <text evidence="3">The sequence shown here is derived from an EMBL/GenBank/DDBJ whole genome shotgun (WGS) entry which is preliminary data.</text>
</comment>
<evidence type="ECO:0000256" key="1">
    <source>
        <dbReference type="SAM" id="SignalP"/>
    </source>
</evidence>
<evidence type="ECO:0000259" key="2">
    <source>
        <dbReference type="Pfam" id="PF12680"/>
    </source>
</evidence>
<dbReference type="InterPro" id="IPR032710">
    <property type="entry name" value="NTF2-like_dom_sf"/>
</dbReference>
<feature type="signal peptide" evidence="1">
    <location>
        <begin position="1"/>
        <end position="24"/>
    </location>
</feature>
<dbReference type="InterPro" id="IPR037401">
    <property type="entry name" value="SnoaL-like"/>
</dbReference>
<proteinExistence type="predicted"/>
<feature type="domain" description="SnoaL-like" evidence="2">
    <location>
        <begin position="58"/>
        <end position="156"/>
    </location>
</feature>
<keyword evidence="4" id="KW-1185">Reference proteome</keyword>
<sequence length="170" mass="18925">MRRLTAFTLTLSLSLCGLLGSAHAQEAVTAAPDAEALFTSPDPQLHANKQVAYAIIRELLEAGQWDRADRYLSERYVQHNPNAQSGRAAVVRYFVDVLKVIPRPLPERIATPIVAVMAEGDLVTVLYPRSVNGPTGRYTTTWFDTWRIRDGKADEHWDPALKGEAPDITR</sequence>
<dbReference type="Pfam" id="PF12680">
    <property type="entry name" value="SnoaL_2"/>
    <property type="match status" value="1"/>
</dbReference>
<dbReference type="Proteomes" id="UP001267710">
    <property type="component" value="Unassembled WGS sequence"/>
</dbReference>
<dbReference type="EMBL" id="JAVIZX010000001">
    <property type="protein sequence ID" value="MDR6216055.1"/>
    <property type="molecule type" value="Genomic_DNA"/>
</dbReference>
<dbReference type="RefSeq" id="WP_309831175.1">
    <property type="nucleotide sequence ID" value="NZ_JAVIZX010000001.1"/>
</dbReference>
<protein>
    <submittedName>
        <fullName evidence="3">SnoaL-like aldol condensation-catalyzing enzyme</fullName>
    </submittedName>
</protein>
<feature type="chain" id="PRO_5046589057" evidence="1">
    <location>
        <begin position="25"/>
        <end position="170"/>
    </location>
</feature>
<accession>A0ABU1IFR6</accession>
<reference evidence="3 4" key="1">
    <citation type="submission" date="2023-08" db="EMBL/GenBank/DDBJ databases">
        <title>Functional and genomic diversity of the sorghum phyllosphere microbiome.</title>
        <authorList>
            <person name="Shade A."/>
        </authorList>
    </citation>
    <scope>NUCLEOTIDE SEQUENCE [LARGE SCALE GENOMIC DNA]</scope>
    <source>
        <strain evidence="3 4">SORGH_AS_0335</strain>
    </source>
</reference>
<evidence type="ECO:0000313" key="3">
    <source>
        <dbReference type="EMBL" id="MDR6216055.1"/>
    </source>
</evidence>
<evidence type="ECO:0000313" key="4">
    <source>
        <dbReference type="Proteomes" id="UP001267710"/>
    </source>
</evidence>
<gene>
    <name evidence="3" type="ORF">QE399_003744</name>
</gene>
<keyword evidence="1" id="KW-0732">Signal</keyword>